<comment type="caution">
    <text evidence="7">The sequence shown here is derived from an EMBL/GenBank/DDBJ whole genome shotgun (WGS) entry which is preliminary data.</text>
</comment>
<gene>
    <name evidence="7" type="ORF">B0A52_09291</name>
</gene>
<feature type="compositionally biased region" description="Basic and acidic residues" evidence="5">
    <location>
        <begin position="1"/>
        <end position="11"/>
    </location>
</feature>
<feature type="transmembrane region" description="Helical" evidence="6">
    <location>
        <begin position="102"/>
        <end position="122"/>
    </location>
</feature>
<evidence type="ECO:0000256" key="5">
    <source>
        <dbReference type="SAM" id="MobiDB-lite"/>
    </source>
</evidence>
<evidence type="ECO:0000256" key="3">
    <source>
        <dbReference type="ARBA" id="ARBA00022989"/>
    </source>
</evidence>
<proteinExistence type="predicted"/>
<dbReference type="Pfam" id="PF14880">
    <property type="entry name" value="COX14"/>
    <property type="match status" value="1"/>
</dbReference>
<dbReference type="VEuPathDB" id="FungiDB:PV10_06872"/>
<evidence type="ECO:0000256" key="4">
    <source>
        <dbReference type="ARBA" id="ARBA00023136"/>
    </source>
</evidence>
<evidence type="ECO:0000256" key="1">
    <source>
        <dbReference type="ARBA" id="ARBA00004167"/>
    </source>
</evidence>
<dbReference type="OrthoDB" id="4205486at2759"/>
<dbReference type="InterPro" id="IPR029208">
    <property type="entry name" value="COX14"/>
</dbReference>
<keyword evidence="4 6" id="KW-0472">Membrane</keyword>
<dbReference type="AlphaFoldDB" id="A0A438MU69"/>
<sequence length="328" mass="35627">MSSKRPAHDFTRFTSSQPHATTRVPSSSSSKTSSRFTTSELTKDPRPVPSLSSEGAPTNETPLEKVARLRAASRLAKSQASSSWQDRFLVSGRRWADNMHRFATYGLIAFTGVSTVVAIYGVSSLVAHNRRQKRAWIEREMERLQSAQQAFLSGEATAEQLHLLQQERAGEEMALQHKRERERKSSESYWSKVKALVGSQTSQGEMGSETEEEKTLREKRSVLQAAIDKAGGMSGGYVEGEVGVTETVAVTASPSGIKGVGLDSKGRPVPEGRVEYVTRKKEPEQASSKASVEPVVQLGPLDTWAGNAANAASSGGKSWWGWLTGGKS</sequence>
<evidence type="ECO:0000256" key="2">
    <source>
        <dbReference type="ARBA" id="ARBA00022692"/>
    </source>
</evidence>
<dbReference type="GO" id="GO:0016020">
    <property type="term" value="C:membrane"/>
    <property type="evidence" value="ECO:0007669"/>
    <property type="project" value="UniProtKB-SubCell"/>
</dbReference>
<evidence type="ECO:0000313" key="7">
    <source>
        <dbReference type="EMBL" id="RVX67254.1"/>
    </source>
</evidence>
<evidence type="ECO:0000256" key="6">
    <source>
        <dbReference type="SAM" id="Phobius"/>
    </source>
</evidence>
<name>A0A438MU69_EXOME</name>
<keyword evidence="3 6" id="KW-1133">Transmembrane helix</keyword>
<accession>A0A438MU69</accession>
<feature type="region of interest" description="Disordered" evidence="5">
    <location>
        <begin position="1"/>
        <end position="64"/>
    </location>
</feature>
<feature type="compositionally biased region" description="Polar residues" evidence="5">
    <location>
        <begin position="50"/>
        <end position="61"/>
    </location>
</feature>
<comment type="subcellular location">
    <subcellularLocation>
        <location evidence="1">Membrane</location>
        <topology evidence="1">Single-pass membrane protein</topology>
    </subcellularLocation>
</comment>
<organism evidence="7 8">
    <name type="scientific">Exophiala mesophila</name>
    <name type="common">Black yeast-like fungus</name>
    <dbReference type="NCBI Taxonomy" id="212818"/>
    <lineage>
        <taxon>Eukaryota</taxon>
        <taxon>Fungi</taxon>
        <taxon>Dikarya</taxon>
        <taxon>Ascomycota</taxon>
        <taxon>Pezizomycotina</taxon>
        <taxon>Eurotiomycetes</taxon>
        <taxon>Chaetothyriomycetidae</taxon>
        <taxon>Chaetothyriales</taxon>
        <taxon>Herpotrichiellaceae</taxon>
        <taxon>Exophiala</taxon>
    </lineage>
</organism>
<dbReference type="EMBL" id="NAJM01000050">
    <property type="protein sequence ID" value="RVX67254.1"/>
    <property type="molecule type" value="Genomic_DNA"/>
</dbReference>
<protein>
    <submittedName>
        <fullName evidence="7">Uncharacterized protein</fullName>
    </submittedName>
</protein>
<dbReference type="Proteomes" id="UP000288859">
    <property type="component" value="Unassembled WGS sequence"/>
</dbReference>
<feature type="compositionally biased region" description="Low complexity" evidence="5">
    <location>
        <begin position="21"/>
        <end position="39"/>
    </location>
</feature>
<reference evidence="7 8" key="1">
    <citation type="submission" date="2017-03" db="EMBL/GenBank/DDBJ databases">
        <title>Genomes of endolithic fungi from Antarctica.</title>
        <authorList>
            <person name="Coleine C."/>
            <person name="Masonjones S."/>
            <person name="Stajich J.E."/>
        </authorList>
    </citation>
    <scope>NUCLEOTIDE SEQUENCE [LARGE SCALE GENOMIC DNA]</scope>
    <source>
        <strain evidence="7 8">CCFEE 6314</strain>
    </source>
</reference>
<keyword evidence="2 6" id="KW-0812">Transmembrane</keyword>
<evidence type="ECO:0000313" key="8">
    <source>
        <dbReference type="Proteomes" id="UP000288859"/>
    </source>
</evidence>